<dbReference type="RefSeq" id="WP_138691161.1">
    <property type="nucleotide sequence ID" value="NZ_JBHSAZ010000026.1"/>
</dbReference>
<dbReference type="Proteomes" id="UP000306628">
    <property type="component" value="Unassembled WGS sequence"/>
</dbReference>
<organism evidence="1 2">
    <name type="scientific">Nonomuraea zeae</name>
    <dbReference type="NCBI Taxonomy" id="1642303"/>
    <lineage>
        <taxon>Bacteria</taxon>
        <taxon>Bacillati</taxon>
        <taxon>Actinomycetota</taxon>
        <taxon>Actinomycetes</taxon>
        <taxon>Streptosporangiales</taxon>
        <taxon>Streptosporangiaceae</taxon>
        <taxon>Nonomuraea</taxon>
    </lineage>
</organism>
<comment type="caution">
    <text evidence="1">The sequence shown here is derived from an EMBL/GenBank/DDBJ whole genome shotgun (WGS) entry which is preliminary data.</text>
</comment>
<dbReference type="EMBL" id="VCKX01000055">
    <property type="protein sequence ID" value="TMR33543.1"/>
    <property type="molecule type" value="Genomic_DNA"/>
</dbReference>
<sequence length="80" mass="8858">MPTLEHELLLELVQHRPSLVATLLAETGVTVPAFKEARSPGELRCQLLGRKRKRPSLQLLAVDGLDGPVRVRQRDSLPSP</sequence>
<dbReference type="AlphaFoldDB" id="A0A5S4GKY2"/>
<name>A0A5S4GKY2_9ACTN</name>
<keyword evidence="2" id="KW-1185">Reference proteome</keyword>
<accession>A0A5S4GKY2</accession>
<reference evidence="1 2" key="1">
    <citation type="submission" date="2019-05" db="EMBL/GenBank/DDBJ databases">
        <title>Draft genome sequence of Nonomuraea zeae DSM 100528.</title>
        <authorList>
            <person name="Saricaoglu S."/>
            <person name="Isik K."/>
        </authorList>
    </citation>
    <scope>NUCLEOTIDE SEQUENCE [LARGE SCALE GENOMIC DNA]</scope>
    <source>
        <strain evidence="1 2">DSM 100528</strain>
    </source>
</reference>
<gene>
    <name evidence="1" type="ORF">ETD85_19470</name>
</gene>
<proteinExistence type="predicted"/>
<evidence type="ECO:0000313" key="2">
    <source>
        <dbReference type="Proteomes" id="UP000306628"/>
    </source>
</evidence>
<protein>
    <submittedName>
        <fullName evidence="1">Uncharacterized protein</fullName>
    </submittedName>
</protein>
<evidence type="ECO:0000313" key="1">
    <source>
        <dbReference type="EMBL" id="TMR33543.1"/>
    </source>
</evidence>